<name>A0A4P9Y1F2_9FUNG</name>
<dbReference type="FunFam" id="1.20.1270.280:FF:000004">
    <property type="entry name" value="Cytoplasmic dynein heavy chain 2"/>
    <property type="match status" value="1"/>
</dbReference>
<dbReference type="PANTHER" id="PTHR45703">
    <property type="entry name" value="DYNEIN HEAVY CHAIN"/>
    <property type="match status" value="1"/>
</dbReference>
<feature type="domain" description="Dynein heavy chain AAA lid" evidence="3">
    <location>
        <begin position="203"/>
        <end position="385"/>
    </location>
</feature>
<feature type="compositionally biased region" description="Acidic residues" evidence="1">
    <location>
        <begin position="328"/>
        <end position="337"/>
    </location>
</feature>
<dbReference type="EMBL" id="KZ988271">
    <property type="protein sequence ID" value="RKP12605.1"/>
    <property type="molecule type" value="Genomic_DNA"/>
</dbReference>
<feature type="region of interest" description="Disordered" evidence="1">
    <location>
        <begin position="321"/>
        <end position="343"/>
    </location>
</feature>
<dbReference type="InterPro" id="IPR026983">
    <property type="entry name" value="DHC"/>
</dbReference>
<dbReference type="OrthoDB" id="447173at2759"/>
<dbReference type="AlphaFoldDB" id="A0A4P9Y1F2"/>
<dbReference type="GO" id="GO:0051959">
    <property type="term" value="F:dynein light intermediate chain binding"/>
    <property type="evidence" value="ECO:0007669"/>
    <property type="project" value="InterPro"/>
</dbReference>
<evidence type="ECO:0000259" key="3">
    <source>
        <dbReference type="Pfam" id="PF18198"/>
    </source>
</evidence>
<evidence type="ECO:0000256" key="1">
    <source>
        <dbReference type="SAM" id="MobiDB-lite"/>
    </source>
</evidence>
<evidence type="ECO:0000259" key="2">
    <source>
        <dbReference type="Pfam" id="PF03028"/>
    </source>
</evidence>
<dbReference type="InterPro" id="IPR042219">
    <property type="entry name" value="AAA_lid_11_sf"/>
</dbReference>
<dbReference type="InterPro" id="IPR041228">
    <property type="entry name" value="Dynein_C"/>
</dbReference>
<dbReference type="Gene3D" id="1.10.8.720">
    <property type="entry name" value="Region D6 of dynein motor"/>
    <property type="match status" value="1"/>
</dbReference>
<dbReference type="GO" id="GO:0045505">
    <property type="term" value="F:dynein intermediate chain binding"/>
    <property type="evidence" value="ECO:0007669"/>
    <property type="project" value="InterPro"/>
</dbReference>
<sequence>MEAPEGTLYAFRALLLIRCLRSDRLVSSVEGFVRRVFQQENFLTQASTTELQLGELVDKEVASATPVALCSVPGHDASNRVEQLAAERTARCVAVALGSAEGFTLADAAITSAAKTGTWVLLKNVHLAPQWLGQLEKRLHALRPHASFRLFLTMETHPKVPVNLLRRARVLMFEPAPGVRAHLQQLLRGIPTARVAKAPAERARLYFLLAWLHAVVVERLRYVPLGWSKGYEFGEADHESALATIDRWLDSSAIGEEEGAAKTHISPEKIPWAAIRTLLTESVYGGRIDNEYDQRVLESFVGTLFTPKSYDYNFALVKREEGSSGSGEVDESPEEEEGASKRKISASIHKDLCIPDATRMEQFLTWVDALPDREPPTWLGLPADAERVILTARGQTLLSRARKMQSVASDESGEADGGGDAVELSGGLGGMGGADGGEGGSTAANQQQQPAWMRTLGTHVAQWLDLLPNVSTPPQVPSDLLKDPLVRVFVREAQLGRSLLARVVGDLQEVAEVCAGTAPQTNHRRMLLSSLSRGLIPDHWRKFKVPRNRSLAQWIVNLGTRLKQATDAEAKSLAGAGGASLGEGAVWLGGLFNPGAFITATRQAVAQRHAWSLEELTLRLDLSSGEEDEGAEGGGMKHEEDRFAVSGLRLEGARWEGGKDGRLALCAPGDGGFTRLGQCGIRWVKGDSEADASSESKGAVTLLPVYLNGDREDLLFGVDISIRDEDKAAVLQRGLAITTD</sequence>
<dbReference type="InterPro" id="IPR043160">
    <property type="entry name" value="Dynein_C_barrel"/>
</dbReference>
<feature type="region of interest" description="Disordered" evidence="1">
    <location>
        <begin position="405"/>
        <end position="448"/>
    </location>
</feature>
<dbReference type="Gene3D" id="1.20.1270.280">
    <property type="match status" value="1"/>
</dbReference>
<feature type="compositionally biased region" description="Gly residues" evidence="1">
    <location>
        <begin position="415"/>
        <end position="440"/>
    </location>
</feature>
<proteinExistence type="predicted"/>
<dbReference type="Gene3D" id="3.10.490.20">
    <property type="match status" value="1"/>
</dbReference>
<accession>A0A4P9Y1F2</accession>
<protein>
    <submittedName>
        <fullName evidence="5">Dynein heavy chain domain-containing protein</fullName>
    </submittedName>
</protein>
<feature type="domain" description="Dynein heavy chain region D6 P-loop" evidence="2">
    <location>
        <begin position="63"/>
        <end position="169"/>
    </location>
</feature>
<dbReference type="Proteomes" id="UP000267251">
    <property type="component" value="Unassembled WGS sequence"/>
</dbReference>
<dbReference type="Pfam" id="PF03028">
    <property type="entry name" value="Dynein_heavy"/>
    <property type="match status" value="1"/>
</dbReference>
<dbReference type="GO" id="GO:0008569">
    <property type="term" value="F:minus-end-directed microtubule motor activity"/>
    <property type="evidence" value="ECO:0007669"/>
    <property type="project" value="InterPro"/>
</dbReference>
<dbReference type="FunFam" id="3.40.50.300:FF:000373">
    <property type="entry name" value="Cytoplasmic dynein heavy chain 2"/>
    <property type="match status" value="1"/>
</dbReference>
<feature type="domain" description="Dynein heavy chain C-terminal" evidence="4">
    <location>
        <begin position="445"/>
        <end position="738"/>
    </location>
</feature>
<reference evidence="6" key="1">
    <citation type="journal article" date="2018" name="Nat. Microbiol.">
        <title>Leveraging single-cell genomics to expand the fungal tree of life.</title>
        <authorList>
            <person name="Ahrendt S.R."/>
            <person name="Quandt C.A."/>
            <person name="Ciobanu D."/>
            <person name="Clum A."/>
            <person name="Salamov A."/>
            <person name="Andreopoulos B."/>
            <person name="Cheng J.F."/>
            <person name="Woyke T."/>
            <person name="Pelin A."/>
            <person name="Henrissat B."/>
            <person name="Reynolds N.K."/>
            <person name="Benny G.L."/>
            <person name="Smith M.E."/>
            <person name="James T.Y."/>
            <person name="Grigoriev I.V."/>
        </authorList>
    </citation>
    <scope>NUCLEOTIDE SEQUENCE [LARGE SCALE GENOMIC DNA]</scope>
</reference>
<dbReference type="Pfam" id="PF18199">
    <property type="entry name" value="Dynein_C"/>
    <property type="match status" value="1"/>
</dbReference>
<evidence type="ECO:0000313" key="6">
    <source>
        <dbReference type="Proteomes" id="UP000267251"/>
    </source>
</evidence>
<evidence type="ECO:0000313" key="5">
    <source>
        <dbReference type="EMBL" id="RKP12605.1"/>
    </source>
</evidence>
<dbReference type="InterPro" id="IPR041658">
    <property type="entry name" value="AAA_lid_11"/>
</dbReference>
<dbReference type="FunFam" id="1.10.8.720:FF:000003">
    <property type="entry name" value="Cytoplasmic dynein heavy chain 2"/>
    <property type="match status" value="1"/>
</dbReference>
<evidence type="ECO:0000259" key="4">
    <source>
        <dbReference type="Pfam" id="PF18199"/>
    </source>
</evidence>
<gene>
    <name evidence="5" type="ORF">BJ684DRAFT_20865</name>
</gene>
<dbReference type="InterPro" id="IPR004273">
    <property type="entry name" value="Dynein_heavy_D6_P-loop"/>
</dbReference>
<dbReference type="Pfam" id="PF18198">
    <property type="entry name" value="AAA_lid_11"/>
    <property type="match status" value="1"/>
</dbReference>
<dbReference type="GO" id="GO:0030286">
    <property type="term" value="C:dynein complex"/>
    <property type="evidence" value="ECO:0007669"/>
    <property type="project" value="InterPro"/>
</dbReference>
<dbReference type="GO" id="GO:0007018">
    <property type="term" value="P:microtubule-based movement"/>
    <property type="evidence" value="ECO:0007669"/>
    <property type="project" value="InterPro"/>
</dbReference>
<dbReference type="PANTHER" id="PTHR45703:SF36">
    <property type="entry name" value="DYNEIN HEAVY CHAIN, CYTOPLASMIC"/>
    <property type="match status" value="1"/>
</dbReference>
<keyword evidence="6" id="KW-1185">Reference proteome</keyword>
<organism evidence="5 6">
    <name type="scientific">Piptocephalis cylindrospora</name>
    <dbReference type="NCBI Taxonomy" id="1907219"/>
    <lineage>
        <taxon>Eukaryota</taxon>
        <taxon>Fungi</taxon>
        <taxon>Fungi incertae sedis</taxon>
        <taxon>Zoopagomycota</taxon>
        <taxon>Zoopagomycotina</taxon>
        <taxon>Zoopagomycetes</taxon>
        <taxon>Zoopagales</taxon>
        <taxon>Piptocephalidaceae</taxon>
        <taxon>Piptocephalis</taxon>
    </lineage>
</organism>
<dbReference type="InterPro" id="IPR027417">
    <property type="entry name" value="P-loop_NTPase"/>
</dbReference>
<dbReference type="FunFam" id="3.10.490.20:FF:000004">
    <property type="entry name" value="Cytoplasmic dynein heavy chain 2"/>
    <property type="match status" value="1"/>
</dbReference>
<dbReference type="Gene3D" id="3.40.50.300">
    <property type="entry name" value="P-loop containing nucleotide triphosphate hydrolases"/>
    <property type="match status" value="1"/>
</dbReference>